<keyword evidence="2" id="KW-0597">Phosphoprotein</keyword>
<evidence type="ECO:0000313" key="4">
    <source>
        <dbReference type="EMBL" id="WZK89239.1"/>
    </source>
</evidence>
<dbReference type="InterPro" id="IPR008207">
    <property type="entry name" value="Sig_transdc_His_kin_Hpt_dom"/>
</dbReference>
<reference evidence="4 5" key="1">
    <citation type="submission" date="2023-04" db="EMBL/GenBank/DDBJ databases">
        <title>Complete genome sequence of Alisedimentitalea scapharcae.</title>
        <authorList>
            <person name="Rong J.-C."/>
            <person name="Yi M.-L."/>
            <person name="Zhao Q."/>
        </authorList>
    </citation>
    <scope>NUCLEOTIDE SEQUENCE [LARGE SCALE GENOMIC DNA]</scope>
    <source>
        <strain evidence="4 5">KCTC 42119</strain>
    </source>
</reference>
<gene>
    <name evidence="4" type="ORF">QEZ52_01420</name>
</gene>
<dbReference type="PROSITE" id="PS50894">
    <property type="entry name" value="HPT"/>
    <property type="match status" value="1"/>
</dbReference>
<accession>A0ABZ2XT13</accession>
<dbReference type="Pfam" id="PF01627">
    <property type="entry name" value="Hpt"/>
    <property type="match status" value="1"/>
</dbReference>
<dbReference type="EMBL" id="CP123584">
    <property type="protein sequence ID" value="WZK89239.1"/>
    <property type="molecule type" value="Genomic_DNA"/>
</dbReference>
<evidence type="ECO:0000313" key="5">
    <source>
        <dbReference type="Proteomes" id="UP001623232"/>
    </source>
</evidence>
<keyword evidence="5" id="KW-1185">Reference proteome</keyword>
<protein>
    <submittedName>
        <fullName evidence="4">Hpt domain-containing protein</fullName>
    </submittedName>
</protein>
<feature type="domain" description="HPt" evidence="3">
    <location>
        <begin position="12"/>
        <end position="107"/>
    </location>
</feature>
<dbReference type="Proteomes" id="UP001623232">
    <property type="component" value="Chromosome"/>
</dbReference>
<proteinExistence type="predicted"/>
<evidence type="ECO:0000259" key="3">
    <source>
        <dbReference type="PROSITE" id="PS50894"/>
    </source>
</evidence>
<feature type="modified residue" description="Phosphohistidine" evidence="2">
    <location>
        <position position="51"/>
    </location>
</feature>
<dbReference type="InterPro" id="IPR036641">
    <property type="entry name" value="HPT_dom_sf"/>
</dbReference>
<keyword evidence="1" id="KW-0902">Two-component regulatory system</keyword>
<evidence type="ECO:0000256" key="1">
    <source>
        <dbReference type="ARBA" id="ARBA00023012"/>
    </source>
</evidence>
<name>A0ABZ2XT13_9RHOB</name>
<dbReference type="Gene3D" id="1.20.120.160">
    <property type="entry name" value="HPT domain"/>
    <property type="match status" value="1"/>
</dbReference>
<sequence length="109" mass="12218">MIHWARISELREEVGAEDFEEIIEIFLEEVEEVIGRLKQGADLHSLEQDLHFLKGSALNLGFEGFSKLCQDGETQSAQGQATNVDLQSILATYEESKGQFMTELPAKFG</sequence>
<dbReference type="RefSeq" id="WP_406647323.1">
    <property type="nucleotide sequence ID" value="NZ_CP123584.1"/>
</dbReference>
<dbReference type="SUPFAM" id="SSF47226">
    <property type="entry name" value="Histidine-containing phosphotransfer domain, HPT domain"/>
    <property type="match status" value="1"/>
</dbReference>
<organism evidence="4 5">
    <name type="scientific">Aliisedimentitalea scapharcae</name>
    <dbReference type="NCBI Taxonomy" id="1524259"/>
    <lineage>
        <taxon>Bacteria</taxon>
        <taxon>Pseudomonadati</taxon>
        <taxon>Pseudomonadota</taxon>
        <taxon>Alphaproteobacteria</taxon>
        <taxon>Rhodobacterales</taxon>
        <taxon>Roseobacteraceae</taxon>
        <taxon>Aliisedimentitalea</taxon>
    </lineage>
</organism>
<evidence type="ECO:0000256" key="2">
    <source>
        <dbReference type="PROSITE-ProRule" id="PRU00110"/>
    </source>
</evidence>